<feature type="domain" description="Solute-binding protein family 5" evidence="4">
    <location>
        <begin position="77"/>
        <end position="450"/>
    </location>
</feature>
<dbReference type="GO" id="GO:0015833">
    <property type="term" value="P:peptide transport"/>
    <property type="evidence" value="ECO:0007669"/>
    <property type="project" value="TreeGrafter"/>
</dbReference>
<name>A0A917NPY2_9PROT</name>
<evidence type="ECO:0000256" key="2">
    <source>
        <dbReference type="ARBA" id="ARBA00005695"/>
    </source>
</evidence>
<dbReference type="GO" id="GO:1904680">
    <property type="term" value="F:peptide transmembrane transporter activity"/>
    <property type="evidence" value="ECO:0007669"/>
    <property type="project" value="TreeGrafter"/>
</dbReference>
<reference evidence="5" key="1">
    <citation type="journal article" date="2014" name="Int. J. Syst. Evol. Microbiol.">
        <title>Complete genome sequence of Corynebacterium casei LMG S-19264T (=DSM 44701T), isolated from a smear-ripened cheese.</title>
        <authorList>
            <consortium name="US DOE Joint Genome Institute (JGI-PGF)"/>
            <person name="Walter F."/>
            <person name="Albersmeier A."/>
            <person name="Kalinowski J."/>
            <person name="Ruckert C."/>
        </authorList>
    </citation>
    <scope>NUCLEOTIDE SEQUENCE</scope>
    <source>
        <strain evidence="5">CGMCC 1.3617</strain>
    </source>
</reference>
<dbReference type="GO" id="GO:0030288">
    <property type="term" value="C:outer membrane-bounded periplasmic space"/>
    <property type="evidence" value="ECO:0007669"/>
    <property type="project" value="UniProtKB-ARBA"/>
</dbReference>
<accession>A0A917NPY2</accession>
<comment type="subcellular location">
    <subcellularLocation>
        <location evidence="1">Periplasm</location>
    </subcellularLocation>
</comment>
<keyword evidence="6" id="KW-1185">Reference proteome</keyword>
<dbReference type="Pfam" id="PF00496">
    <property type="entry name" value="SBP_bac_5"/>
    <property type="match status" value="1"/>
</dbReference>
<dbReference type="InterPro" id="IPR039424">
    <property type="entry name" value="SBP_5"/>
</dbReference>
<dbReference type="Gene3D" id="3.10.105.10">
    <property type="entry name" value="Dipeptide-binding Protein, Domain 3"/>
    <property type="match status" value="1"/>
</dbReference>
<protein>
    <submittedName>
        <fullName evidence="5">Substrate-binding protein</fullName>
    </submittedName>
</protein>
<dbReference type="InterPro" id="IPR030678">
    <property type="entry name" value="Peptide/Ni-bd"/>
</dbReference>
<dbReference type="InterPro" id="IPR000914">
    <property type="entry name" value="SBP_5_dom"/>
</dbReference>
<dbReference type="AlphaFoldDB" id="A0A917NPY2"/>
<keyword evidence="3" id="KW-0732">Signal</keyword>
<proteinExistence type="inferred from homology"/>
<dbReference type="EMBL" id="BMKW01000006">
    <property type="protein sequence ID" value="GGJ18000.1"/>
    <property type="molecule type" value="Genomic_DNA"/>
</dbReference>
<evidence type="ECO:0000259" key="4">
    <source>
        <dbReference type="Pfam" id="PF00496"/>
    </source>
</evidence>
<gene>
    <name evidence="5" type="ORF">GCM10011320_26620</name>
</gene>
<dbReference type="SUPFAM" id="SSF53850">
    <property type="entry name" value="Periplasmic binding protein-like II"/>
    <property type="match status" value="1"/>
</dbReference>
<dbReference type="Proteomes" id="UP000661507">
    <property type="component" value="Unassembled WGS sequence"/>
</dbReference>
<dbReference type="PANTHER" id="PTHR30290:SF38">
    <property type="entry name" value="D,D-DIPEPTIDE-BINDING PERIPLASMIC PROTEIN DDPA-RELATED"/>
    <property type="match status" value="1"/>
</dbReference>
<dbReference type="CDD" id="cd08502">
    <property type="entry name" value="PBP2_NikA_DppA_OppA_like_16"/>
    <property type="match status" value="1"/>
</dbReference>
<dbReference type="PANTHER" id="PTHR30290">
    <property type="entry name" value="PERIPLASMIC BINDING COMPONENT OF ABC TRANSPORTER"/>
    <property type="match status" value="1"/>
</dbReference>
<reference evidence="5" key="2">
    <citation type="submission" date="2020-09" db="EMBL/GenBank/DDBJ databases">
        <authorList>
            <person name="Sun Q."/>
            <person name="Zhou Y."/>
        </authorList>
    </citation>
    <scope>NUCLEOTIDE SEQUENCE</scope>
    <source>
        <strain evidence="5">CGMCC 1.3617</strain>
    </source>
</reference>
<evidence type="ECO:0000313" key="5">
    <source>
        <dbReference type="EMBL" id="GGJ18000.1"/>
    </source>
</evidence>
<comment type="similarity">
    <text evidence="2">Belongs to the bacterial solute-binding protein 5 family.</text>
</comment>
<organism evidence="5 6">
    <name type="scientific">Neoroseomonas lacus</name>
    <dbReference type="NCBI Taxonomy" id="287609"/>
    <lineage>
        <taxon>Bacteria</taxon>
        <taxon>Pseudomonadati</taxon>
        <taxon>Pseudomonadota</taxon>
        <taxon>Alphaproteobacteria</taxon>
        <taxon>Acetobacterales</taxon>
        <taxon>Acetobacteraceae</taxon>
        <taxon>Neoroseomonas</taxon>
    </lineage>
</organism>
<evidence type="ECO:0000313" key="6">
    <source>
        <dbReference type="Proteomes" id="UP000661507"/>
    </source>
</evidence>
<dbReference type="Gene3D" id="3.40.190.10">
    <property type="entry name" value="Periplasmic binding protein-like II"/>
    <property type="match status" value="1"/>
</dbReference>
<sequence length="527" mass="58012">MGMLHHGTGRRAILAGGATLAASGIIHPREARAAGTLDIVLESEVVILDPHVITAAITRTFATHVFDTLFAMDDHGQIQPQMVEAWENSADRLTWRFRLRDGLKWHDGAPVTAAECVLSLQRWAPRDPLGRMLAAATASMEATDARSFVLTLKEPFPLLLQMLGKPNAPLPVMMPERLARVPNTQRITEIVGSGPFRFRADLWRPGNLMVLERFADYVPRSEAPSFLAGGKVVKVDQLNLRVMPDQMTGANALMQGEIHYMQYLPFDLLPRLERARGVALLGLGGLQQFQGSFRLNHAAPPFDNPAVRRVLWKLADQTAILTAIGVPERFRAPQCPSFWMCNAPYSTEAGADAARVDIAAARAELAASGYRGEPVIAMEVGGSISQTASMVLVQNMKDAGFTVDQQVMDWGTVLARRVRRDGWSMFSVYANGTDMFSPLTHFYIASTCADFPGWSCDDRIPRLLQSFAKAEDEAARARVAADIQTIAYELTPSVMWGQFTIPAGYRTTLKNIVQSSYPIFWGVELAA</sequence>
<dbReference type="PIRSF" id="PIRSF002741">
    <property type="entry name" value="MppA"/>
    <property type="match status" value="1"/>
</dbReference>
<evidence type="ECO:0000256" key="3">
    <source>
        <dbReference type="ARBA" id="ARBA00022729"/>
    </source>
</evidence>
<dbReference type="GO" id="GO:0043190">
    <property type="term" value="C:ATP-binding cassette (ABC) transporter complex"/>
    <property type="evidence" value="ECO:0007669"/>
    <property type="project" value="InterPro"/>
</dbReference>
<evidence type="ECO:0000256" key="1">
    <source>
        <dbReference type="ARBA" id="ARBA00004418"/>
    </source>
</evidence>
<comment type="caution">
    <text evidence="5">The sequence shown here is derived from an EMBL/GenBank/DDBJ whole genome shotgun (WGS) entry which is preliminary data.</text>
</comment>